<evidence type="ECO:0000313" key="2">
    <source>
        <dbReference type="Proteomes" id="UP000229901"/>
    </source>
</evidence>
<gene>
    <name evidence="1" type="ORF">COT97_03635</name>
</gene>
<dbReference type="AlphaFoldDB" id="A0A2H0V4K1"/>
<dbReference type="Proteomes" id="UP000229901">
    <property type="component" value="Unassembled WGS sequence"/>
</dbReference>
<dbReference type="EMBL" id="PFAP01000024">
    <property type="protein sequence ID" value="PIR94002.1"/>
    <property type="molecule type" value="Genomic_DNA"/>
</dbReference>
<organism evidence="1 2">
    <name type="scientific">Candidatus Falkowbacteria bacterium CG10_big_fil_rev_8_21_14_0_10_39_11</name>
    <dbReference type="NCBI Taxonomy" id="1974565"/>
    <lineage>
        <taxon>Bacteria</taxon>
        <taxon>Candidatus Falkowiibacteriota</taxon>
    </lineage>
</organism>
<proteinExistence type="predicted"/>
<sequence length="98" mass="11312">MLKFIIEKETPPFVINHADLLTQDLGLDADMIIYLNPKKDELLKSRQQRTKRGSEGEWQAIKTDDYDKITKQNLERLNGLGGEIRYSNEQSGTIVKTF</sequence>
<evidence type="ECO:0000313" key="1">
    <source>
        <dbReference type="EMBL" id="PIR94002.1"/>
    </source>
</evidence>
<reference evidence="2" key="1">
    <citation type="submission" date="2017-09" db="EMBL/GenBank/DDBJ databases">
        <title>Depth-based differentiation of microbial function through sediment-hosted aquifers and enrichment of novel symbionts in the deep terrestrial subsurface.</title>
        <authorList>
            <person name="Probst A.J."/>
            <person name="Ladd B."/>
            <person name="Jarett J.K."/>
            <person name="Geller-Mcgrath D.E."/>
            <person name="Sieber C.M.K."/>
            <person name="Emerson J.B."/>
            <person name="Anantharaman K."/>
            <person name="Thomas B.C."/>
            <person name="Malmstrom R."/>
            <person name="Stieglmeier M."/>
            <person name="Klingl A."/>
            <person name="Woyke T."/>
            <person name="Ryan C.M."/>
            <person name="Banfield J.F."/>
        </authorList>
    </citation>
    <scope>NUCLEOTIDE SEQUENCE [LARGE SCALE GENOMIC DNA]</scope>
</reference>
<accession>A0A2H0V4K1</accession>
<comment type="caution">
    <text evidence="1">The sequence shown here is derived from an EMBL/GenBank/DDBJ whole genome shotgun (WGS) entry which is preliminary data.</text>
</comment>
<protein>
    <submittedName>
        <fullName evidence="1">Uncharacterized protein</fullName>
    </submittedName>
</protein>
<name>A0A2H0V4K1_9BACT</name>